<sequence length="398" mass="43715">MSRTVTAPTAATPTAPTPEPADAVDALELLSGDAQTFRAKVWASHVHIHYTDPADLVGLLSLDDVDHLLTSVALRTPALRVVKHGSVLPSSRFTRSATMAGSPLTGLVDARKVLDHFDDGATVVLQGLHRYWPPLTRLVRELELALGHPCQANAYLTPPGSQGFARHSDTHDVFVFQTHGRKQWEIVEGGEEREVLLEPGLSMYLPTGTPHSARSQEQTSLHVTVGINRLTWRQVLRSVTDRVLADERYDAPLPAGYLDDPAVLAEQLAEQLASYADGMRSVDAAVVADERAAAFLRERTPALRGGLTDRVGLDALGDETLLERRPTAACVLRPGEEGFEVLLGDRALRMPARLREPMTFVRDHPTLRVRDLAPWLDEQSRLVLVRRLVREGLLRIAG</sequence>
<gene>
    <name evidence="6" type="ORF">K1X13_14395</name>
</gene>
<evidence type="ECO:0000256" key="1">
    <source>
        <dbReference type="ARBA" id="ARBA00001954"/>
    </source>
</evidence>
<keyword evidence="3" id="KW-0408">Iron</keyword>
<feature type="domain" description="JmjC" evidence="5">
    <location>
        <begin position="193"/>
        <end position="233"/>
    </location>
</feature>
<keyword evidence="7" id="KW-1185">Reference proteome</keyword>
<name>A0ABS7RLV2_9ACTN</name>
<dbReference type="SUPFAM" id="SSF51197">
    <property type="entry name" value="Clavaminate synthase-like"/>
    <property type="match status" value="1"/>
</dbReference>
<dbReference type="PANTHER" id="PTHR13096">
    <property type="entry name" value="MINA53 MYC INDUCED NUCLEAR ANTIGEN"/>
    <property type="match status" value="1"/>
</dbReference>
<evidence type="ECO:0000259" key="5">
    <source>
        <dbReference type="Pfam" id="PF08007"/>
    </source>
</evidence>
<feature type="domain" description="JmjC" evidence="5">
    <location>
        <begin position="149"/>
        <end position="188"/>
    </location>
</feature>
<dbReference type="PANTHER" id="PTHR13096:SF8">
    <property type="entry name" value="RIBOSOMAL OXYGENASE 1"/>
    <property type="match status" value="1"/>
</dbReference>
<dbReference type="InterPro" id="IPR039994">
    <property type="entry name" value="NO66-like"/>
</dbReference>
<evidence type="ECO:0000313" key="6">
    <source>
        <dbReference type="EMBL" id="MBY9076021.1"/>
    </source>
</evidence>
<keyword evidence="2" id="KW-0479">Metal-binding</keyword>
<proteinExistence type="predicted"/>
<feature type="region of interest" description="Disordered" evidence="4">
    <location>
        <begin position="1"/>
        <end position="20"/>
    </location>
</feature>
<dbReference type="Gene3D" id="2.60.120.650">
    <property type="entry name" value="Cupin"/>
    <property type="match status" value="1"/>
</dbReference>
<dbReference type="InterPro" id="IPR003347">
    <property type="entry name" value="JmjC_dom"/>
</dbReference>
<evidence type="ECO:0000256" key="3">
    <source>
        <dbReference type="ARBA" id="ARBA00023004"/>
    </source>
</evidence>
<reference evidence="6 7" key="1">
    <citation type="submission" date="2021-08" db="EMBL/GenBank/DDBJ databases">
        <title>Nocardioides bacterium WL0053 sp. nov., isolated from the sediment.</title>
        <authorList>
            <person name="Wang L."/>
            <person name="Zhang D."/>
            <person name="Zhang A."/>
        </authorList>
    </citation>
    <scope>NUCLEOTIDE SEQUENCE [LARGE SCALE GENOMIC DNA]</scope>
    <source>
        <strain evidence="6 7">WL0053</strain>
    </source>
</reference>
<comment type="caution">
    <text evidence="6">The sequence shown here is derived from an EMBL/GenBank/DDBJ whole genome shotgun (WGS) entry which is preliminary data.</text>
</comment>
<protein>
    <submittedName>
        <fullName evidence="6">Cupin domain-containing protein</fullName>
    </submittedName>
</protein>
<evidence type="ECO:0000313" key="7">
    <source>
        <dbReference type="Proteomes" id="UP000754710"/>
    </source>
</evidence>
<comment type="cofactor">
    <cofactor evidence="1">
        <name>Fe(2+)</name>
        <dbReference type="ChEBI" id="CHEBI:29033"/>
    </cofactor>
</comment>
<evidence type="ECO:0000256" key="4">
    <source>
        <dbReference type="SAM" id="MobiDB-lite"/>
    </source>
</evidence>
<dbReference type="EMBL" id="JAIEZQ010000002">
    <property type="protein sequence ID" value="MBY9076021.1"/>
    <property type="molecule type" value="Genomic_DNA"/>
</dbReference>
<dbReference type="Proteomes" id="UP000754710">
    <property type="component" value="Unassembled WGS sequence"/>
</dbReference>
<organism evidence="6 7">
    <name type="scientific">Nocardioides jiangsuensis</name>
    <dbReference type="NCBI Taxonomy" id="2866161"/>
    <lineage>
        <taxon>Bacteria</taxon>
        <taxon>Bacillati</taxon>
        <taxon>Actinomycetota</taxon>
        <taxon>Actinomycetes</taxon>
        <taxon>Propionibacteriales</taxon>
        <taxon>Nocardioidaceae</taxon>
        <taxon>Nocardioides</taxon>
    </lineage>
</organism>
<accession>A0ABS7RLV2</accession>
<evidence type="ECO:0000256" key="2">
    <source>
        <dbReference type="ARBA" id="ARBA00022723"/>
    </source>
</evidence>
<dbReference type="Pfam" id="PF08007">
    <property type="entry name" value="JmjC_2"/>
    <property type="match status" value="2"/>
</dbReference>